<dbReference type="Proteomes" id="UP000466848">
    <property type="component" value="Chromosome"/>
</dbReference>
<organism evidence="1 2">
    <name type="scientific">Aminipila butyrica</name>
    <dbReference type="NCBI Taxonomy" id="433296"/>
    <lineage>
        <taxon>Bacteria</taxon>
        <taxon>Bacillati</taxon>
        <taxon>Bacillota</taxon>
        <taxon>Clostridia</taxon>
        <taxon>Peptostreptococcales</taxon>
        <taxon>Anaerovoracaceae</taxon>
        <taxon>Aminipila</taxon>
    </lineage>
</organism>
<dbReference type="KEGG" id="abut:Ami103574_10875"/>
<sequence length="164" mass="19129">MRKVIIYASIILVLIFAATFRSDYVQVELLEQQLKNDLQSAGAGSAMLLDKEKYADGFVAFQDEEVCAYVRDILAGYDWYKVHIWDDKNIYRIYDQDGLISQEAATYPYVFMDNKNMKTQIDEPTIILEGQAKGEFYRLTDLQDQKNIIQRTTKYVVGERRIKE</sequence>
<proteinExistence type="predicted"/>
<gene>
    <name evidence="1" type="ORF">Ami103574_10875</name>
</gene>
<reference evidence="1 2" key="1">
    <citation type="submission" date="2020-02" db="EMBL/GenBank/DDBJ databases">
        <authorList>
            <person name="Kim Y.B."/>
            <person name="Roh S.W."/>
        </authorList>
    </citation>
    <scope>NUCLEOTIDE SEQUENCE [LARGE SCALE GENOMIC DNA]</scope>
    <source>
        <strain evidence="1 2">DSM 103574</strain>
    </source>
</reference>
<evidence type="ECO:0000313" key="2">
    <source>
        <dbReference type="Proteomes" id="UP000466848"/>
    </source>
</evidence>
<dbReference type="EMBL" id="CP048649">
    <property type="protein sequence ID" value="QIB69792.1"/>
    <property type="molecule type" value="Genomic_DNA"/>
</dbReference>
<evidence type="ECO:0000313" key="1">
    <source>
        <dbReference type="EMBL" id="QIB69792.1"/>
    </source>
</evidence>
<name>A0A858BWJ1_9FIRM</name>
<keyword evidence="2" id="KW-1185">Reference proteome</keyword>
<dbReference type="RefSeq" id="WP_163067032.1">
    <property type="nucleotide sequence ID" value="NZ_CP048649.1"/>
</dbReference>
<dbReference type="AlphaFoldDB" id="A0A858BWJ1"/>
<accession>A0A858BWJ1</accession>
<protein>
    <submittedName>
        <fullName evidence="1">Uncharacterized protein</fullName>
    </submittedName>
</protein>